<accession>A0A922T9H0</accession>
<keyword evidence="2" id="KW-1185">Reference proteome</keyword>
<evidence type="ECO:0000313" key="1">
    <source>
        <dbReference type="EMBL" id="KEQ02668.1"/>
    </source>
</evidence>
<gene>
    <name evidence="1" type="ORF">GV68_20340</name>
</gene>
<comment type="caution">
    <text evidence="1">The sequence shown here is derived from an EMBL/GenBank/DDBJ whole genome shotgun (WGS) entry which is preliminary data.</text>
</comment>
<proteinExistence type="predicted"/>
<dbReference type="Proteomes" id="UP000052167">
    <property type="component" value="Unassembled WGS sequence"/>
</dbReference>
<dbReference type="AlphaFoldDB" id="A0A922T9H0"/>
<name>A0A922T9H0_9HYPH</name>
<dbReference type="RefSeq" id="WP_037169561.1">
    <property type="nucleotide sequence ID" value="NZ_CAJXID010000048.1"/>
</dbReference>
<evidence type="ECO:0000313" key="2">
    <source>
        <dbReference type="Proteomes" id="UP000052167"/>
    </source>
</evidence>
<reference evidence="1 2" key="1">
    <citation type="submission" date="2014-06" db="EMBL/GenBank/DDBJ databases">
        <title>Rhizobium pelagicum/R2-400B4.</title>
        <authorList>
            <person name="Kimes N.E."/>
            <person name="Lopez-Perez M."/>
        </authorList>
    </citation>
    <scope>NUCLEOTIDE SEQUENCE [LARGE SCALE GENOMIC DNA]</scope>
    <source>
        <strain evidence="1 2">R2-400B4</strain>
    </source>
</reference>
<organism evidence="1 2">
    <name type="scientific">Pseudorhizobium pelagicum</name>
    <dbReference type="NCBI Taxonomy" id="1509405"/>
    <lineage>
        <taxon>Bacteria</taxon>
        <taxon>Pseudomonadati</taxon>
        <taxon>Pseudomonadota</taxon>
        <taxon>Alphaproteobacteria</taxon>
        <taxon>Hyphomicrobiales</taxon>
        <taxon>Rhizobiaceae</taxon>
        <taxon>Rhizobium/Agrobacterium group</taxon>
        <taxon>Pseudorhizobium</taxon>
    </lineage>
</organism>
<sequence>MSRRERKKRAPKDLERKQQKIIQQITDRVAEGRLHLQAFDDTFSRLEADCPEVAISASLHPEMDFSLAIGVGAAIDDTVDTQVPR</sequence>
<dbReference type="EMBL" id="JOKJ01000046">
    <property type="protein sequence ID" value="KEQ02668.1"/>
    <property type="molecule type" value="Genomic_DNA"/>
</dbReference>
<protein>
    <submittedName>
        <fullName evidence="1">Uncharacterized protein</fullName>
    </submittedName>
</protein>